<organism evidence="1 2">
    <name type="scientific">Panagrellus redivivus</name>
    <name type="common">Microworm</name>
    <dbReference type="NCBI Taxonomy" id="6233"/>
    <lineage>
        <taxon>Eukaryota</taxon>
        <taxon>Metazoa</taxon>
        <taxon>Ecdysozoa</taxon>
        <taxon>Nematoda</taxon>
        <taxon>Chromadorea</taxon>
        <taxon>Rhabditida</taxon>
        <taxon>Tylenchina</taxon>
        <taxon>Panagrolaimomorpha</taxon>
        <taxon>Panagrolaimoidea</taxon>
        <taxon>Panagrolaimidae</taxon>
        <taxon>Panagrellus</taxon>
    </lineage>
</organism>
<proteinExistence type="predicted"/>
<name>A0A7E4ZQE1_PANRE</name>
<reference evidence="2" key="2">
    <citation type="submission" date="2020-10" db="UniProtKB">
        <authorList>
            <consortium name="WormBaseParasite"/>
        </authorList>
    </citation>
    <scope>IDENTIFICATION</scope>
</reference>
<accession>A0A7E4ZQE1</accession>
<sequence>MLPSNDPTFRYIYYQLVSCESAAVEAEKIAKERAETMRAYRLAIDNRGMTMDHGMKLRRVLNKDPQNDDFIYFSFQLESKHVTESPRKLVDNWQNEEKRQHRELMASSSAEVLAEQAERGKYEVGSRIPGKSRSKAEAAVRSIEDGFFLEIGPVSLQTGSDFFEKLSTTAPTVPKHLLSTLIGIVGSWSGEVGFDVVGDGELVVFVGFEGWIGVEFAFSDLELTVLWITPLTSIARRTIPTRQALRPA</sequence>
<dbReference type="Proteomes" id="UP000492821">
    <property type="component" value="Unassembled WGS sequence"/>
</dbReference>
<reference evidence="1" key="1">
    <citation type="journal article" date="2013" name="Genetics">
        <title>The draft genome and transcriptome of Panagrellus redivivus are shaped by the harsh demands of a free-living lifestyle.</title>
        <authorList>
            <person name="Srinivasan J."/>
            <person name="Dillman A.R."/>
            <person name="Macchietto M.G."/>
            <person name="Heikkinen L."/>
            <person name="Lakso M."/>
            <person name="Fracchia K.M."/>
            <person name="Antoshechkin I."/>
            <person name="Mortazavi A."/>
            <person name="Wong G."/>
            <person name="Sternberg P.W."/>
        </authorList>
    </citation>
    <scope>NUCLEOTIDE SEQUENCE [LARGE SCALE GENOMIC DNA]</scope>
    <source>
        <strain evidence="1">MT8872</strain>
    </source>
</reference>
<dbReference type="AlphaFoldDB" id="A0A7E4ZQE1"/>
<protein>
    <submittedName>
        <fullName evidence="2">RGS domain-containing protein</fullName>
    </submittedName>
</protein>
<evidence type="ECO:0000313" key="1">
    <source>
        <dbReference type="Proteomes" id="UP000492821"/>
    </source>
</evidence>
<keyword evidence="1" id="KW-1185">Reference proteome</keyword>
<evidence type="ECO:0000313" key="2">
    <source>
        <dbReference type="WBParaSite" id="Pan_g11202.t2"/>
    </source>
</evidence>
<dbReference type="WBParaSite" id="Pan_g11202.t2">
    <property type="protein sequence ID" value="Pan_g11202.t2"/>
    <property type="gene ID" value="Pan_g11202"/>
</dbReference>